<dbReference type="PANTHER" id="PTHR31791">
    <property type="entry name" value="FRIGIDA-LIKE PROTEIN 3-RELATED"/>
    <property type="match status" value="1"/>
</dbReference>
<comment type="similarity">
    <text evidence="1 4">Belongs to the Frigida family.</text>
</comment>
<dbReference type="PANTHER" id="PTHR31791:SF4">
    <property type="entry name" value="FRIGIDA-LIKE PROTEIN 3"/>
    <property type="match status" value="1"/>
</dbReference>
<reference evidence="7" key="1">
    <citation type="submission" date="2015-03" db="EMBL/GenBank/DDBJ databases">
        <title>A transcriptome of Araucaria cunninghamii, an australian fine timber species.</title>
        <authorList>
            <person name="Jing Yi C.J.Y."/>
            <person name="Yin San L.Y.S."/>
            <person name="Abdul Karim S.S."/>
            <person name="Wan Azmi N.N."/>
            <person name="Hercus R.R."/>
            <person name="Croft L.L."/>
        </authorList>
    </citation>
    <scope>NUCLEOTIDE SEQUENCE</scope>
    <source>
        <strain evidence="7">MI0301</strain>
        <tissue evidence="7">Leaf</tissue>
    </source>
</reference>
<dbReference type="Pfam" id="PF07899">
    <property type="entry name" value="Frigida"/>
    <property type="match status" value="1"/>
</dbReference>
<dbReference type="EMBL" id="GCKF01036666">
    <property type="protein sequence ID" value="JAG96673.1"/>
    <property type="molecule type" value="Transcribed_RNA"/>
</dbReference>
<keyword evidence="5" id="KW-0175">Coiled coil</keyword>
<evidence type="ECO:0000256" key="3">
    <source>
        <dbReference type="ARBA" id="ARBA00023089"/>
    </source>
</evidence>
<keyword evidence="4" id="KW-0217">Developmental protein</keyword>
<evidence type="ECO:0000256" key="4">
    <source>
        <dbReference type="RuleBase" id="RU364012"/>
    </source>
</evidence>
<evidence type="ECO:0000256" key="1">
    <source>
        <dbReference type="ARBA" id="ARBA00008956"/>
    </source>
</evidence>
<dbReference type="InterPro" id="IPR012474">
    <property type="entry name" value="Frigida"/>
</dbReference>
<sequence length="468" mass="51621">MEELLEKREQSIEENEQNYIARAEEQKKSALEAIEKGKGESELKFLCQKMDAEGLWKYMAEHRRDVQAVRTELPAALECAVDPARLVLEFIEGFYGKNGEEKGENSKKFFLGLADKRRACSLLLESVVSVLADPVLGADRPVVADGFKQRAKVIAEEWRSKIDVEGEPKPLEVQAFLQLVATFGIAQEFDREELRKLVLAVSWRRQIPKLCGALRLSEIMPDIVEELVNKGKQIEAVYFVYASGLSEKFPPVPLLKTYLKNSKKATLSTLKNGNNSAAVNEANSKELTALKAVIKCIEEHNLQSDFPPDTLQNRIAELEKKKAERKKTGAVAKSQNKRPRSNVGASGSEVPPAKAGRVPNAYGSSNASDRGFYHRPSDMAQYPVGAAGVNSYSLPGQSNYDRSGQALYGSSYGGGNRSPLPLSKTYPYPADDMGISLRGSGSYNSNANYGNYHYGSSVPSAYQSSYLQ</sequence>
<evidence type="ECO:0000256" key="2">
    <source>
        <dbReference type="ARBA" id="ARBA00022782"/>
    </source>
</evidence>
<keyword evidence="3 4" id="KW-0287">Flowering</keyword>
<evidence type="ECO:0000256" key="5">
    <source>
        <dbReference type="SAM" id="Coils"/>
    </source>
</evidence>
<feature type="region of interest" description="Disordered" evidence="6">
    <location>
        <begin position="320"/>
        <end position="363"/>
    </location>
</feature>
<feature type="coiled-coil region" evidence="5">
    <location>
        <begin position="13"/>
        <end position="40"/>
    </location>
</feature>
<dbReference type="GO" id="GO:0030154">
    <property type="term" value="P:cell differentiation"/>
    <property type="evidence" value="ECO:0007669"/>
    <property type="project" value="UniProtKB-KW"/>
</dbReference>
<protein>
    <recommendedName>
        <fullName evidence="4">FRIGIDA-like protein</fullName>
    </recommendedName>
</protein>
<evidence type="ECO:0000256" key="6">
    <source>
        <dbReference type="SAM" id="MobiDB-lite"/>
    </source>
</evidence>
<dbReference type="AlphaFoldDB" id="A0A0D6R324"/>
<proteinExistence type="inferred from homology"/>
<keyword evidence="2 4" id="KW-0221">Differentiation</keyword>
<name>A0A0D6R324_ARACU</name>
<evidence type="ECO:0000313" key="7">
    <source>
        <dbReference type="EMBL" id="JAG96673.1"/>
    </source>
</evidence>
<organism evidence="7">
    <name type="scientific">Araucaria cunninghamii</name>
    <name type="common">Hoop pine</name>
    <name type="synonym">Moreton Bay pine</name>
    <dbReference type="NCBI Taxonomy" id="56994"/>
    <lineage>
        <taxon>Eukaryota</taxon>
        <taxon>Viridiplantae</taxon>
        <taxon>Streptophyta</taxon>
        <taxon>Embryophyta</taxon>
        <taxon>Tracheophyta</taxon>
        <taxon>Spermatophyta</taxon>
        <taxon>Pinopsida</taxon>
        <taxon>Pinidae</taxon>
        <taxon>Conifers II</taxon>
        <taxon>Araucariales</taxon>
        <taxon>Araucariaceae</taxon>
        <taxon>Araucaria</taxon>
    </lineage>
</organism>
<accession>A0A0D6R324</accession>